<dbReference type="PROSITE" id="PS50004">
    <property type="entry name" value="C2"/>
    <property type="match status" value="1"/>
</dbReference>
<feature type="compositionally biased region" description="Low complexity" evidence="7">
    <location>
        <begin position="19"/>
        <end position="44"/>
    </location>
</feature>
<evidence type="ECO:0000256" key="6">
    <source>
        <dbReference type="RuleBase" id="RU361133"/>
    </source>
</evidence>
<dbReference type="PANTHER" id="PTHR10336:SF36">
    <property type="entry name" value="1-PHOSPHATIDYLINOSITOL 4,5-BISPHOSPHATE PHOSPHODIESTERASE BETA-4"/>
    <property type="match status" value="1"/>
</dbReference>
<keyword evidence="2 6" id="KW-0378">Hydrolase</keyword>
<dbReference type="SMART" id="SM00148">
    <property type="entry name" value="PLCXc"/>
    <property type="match status" value="1"/>
</dbReference>
<gene>
    <name evidence="10" type="ORF">Cpir12675_006883</name>
</gene>
<evidence type="ECO:0000256" key="5">
    <source>
        <dbReference type="ARBA" id="ARBA00023224"/>
    </source>
</evidence>
<dbReference type="Gene3D" id="2.30.29.30">
    <property type="entry name" value="Pleckstrin-homology domain (PH domain)/Phosphotyrosine-binding domain (PTB)"/>
    <property type="match status" value="1"/>
</dbReference>
<evidence type="ECO:0000259" key="8">
    <source>
        <dbReference type="PROSITE" id="PS50004"/>
    </source>
</evidence>
<dbReference type="CDD" id="cd00275">
    <property type="entry name" value="C2_PLC_like"/>
    <property type="match status" value="1"/>
</dbReference>
<evidence type="ECO:0000256" key="7">
    <source>
        <dbReference type="SAM" id="MobiDB-lite"/>
    </source>
</evidence>
<proteinExistence type="predicted"/>
<comment type="caution">
    <text evidence="10">The sequence shown here is derived from an EMBL/GenBank/DDBJ whole genome shotgun (WGS) entry which is preliminary data.</text>
</comment>
<dbReference type="InterPro" id="IPR035892">
    <property type="entry name" value="C2_domain_sf"/>
</dbReference>
<dbReference type="CDD" id="cd08598">
    <property type="entry name" value="PI-PLC1c_yeast"/>
    <property type="match status" value="1"/>
</dbReference>
<evidence type="ECO:0000256" key="4">
    <source>
        <dbReference type="ARBA" id="ARBA00023098"/>
    </source>
</evidence>
<dbReference type="InterPro" id="IPR011992">
    <property type="entry name" value="EF-hand-dom_pair"/>
</dbReference>
<dbReference type="PRINTS" id="PR00390">
    <property type="entry name" value="PHPHLIPASEC"/>
</dbReference>
<dbReference type="SMART" id="SM00149">
    <property type="entry name" value="PLCYc"/>
    <property type="match status" value="1"/>
</dbReference>
<feature type="region of interest" description="Disordered" evidence="7">
    <location>
        <begin position="678"/>
        <end position="758"/>
    </location>
</feature>
<dbReference type="InterPro" id="IPR011993">
    <property type="entry name" value="PH-like_dom_sf"/>
</dbReference>
<feature type="domain" description="C2" evidence="8">
    <location>
        <begin position="885"/>
        <end position="1031"/>
    </location>
</feature>
<dbReference type="InterPro" id="IPR000909">
    <property type="entry name" value="PLipase_C_PInositol-sp_X_dom"/>
</dbReference>
<feature type="compositionally biased region" description="Polar residues" evidence="7">
    <location>
        <begin position="191"/>
        <end position="201"/>
    </location>
</feature>
<evidence type="ECO:0000313" key="10">
    <source>
        <dbReference type="EMBL" id="KAL1886058.1"/>
    </source>
</evidence>
<dbReference type="SUPFAM" id="SSF49562">
    <property type="entry name" value="C2 domain (Calcium/lipid-binding domain, CaLB)"/>
    <property type="match status" value="1"/>
</dbReference>
<dbReference type="SMART" id="SM00239">
    <property type="entry name" value="C2"/>
    <property type="match status" value="1"/>
</dbReference>
<dbReference type="PROSITE" id="PS50007">
    <property type="entry name" value="PIPLC_X_DOMAIN"/>
    <property type="match status" value="1"/>
</dbReference>
<dbReference type="InterPro" id="IPR000008">
    <property type="entry name" value="C2_dom"/>
</dbReference>
<keyword evidence="11" id="KW-1185">Reference proteome</keyword>
<dbReference type="SUPFAM" id="SSF50729">
    <property type="entry name" value="PH domain-like"/>
    <property type="match status" value="1"/>
</dbReference>
<evidence type="ECO:0000259" key="9">
    <source>
        <dbReference type="PROSITE" id="PS50008"/>
    </source>
</evidence>
<dbReference type="PANTHER" id="PTHR10336">
    <property type="entry name" value="PHOSPHOINOSITIDE-SPECIFIC PHOSPHOLIPASE C FAMILY PROTEIN"/>
    <property type="match status" value="1"/>
</dbReference>
<protein>
    <recommendedName>
        <fullName evidence="1 6">Phosphoinositide phospholipase C</fullName>
        <ecNumber evidence="1 6">3.1.4.11</ecNumber>
    </recommendedName>
</protein>
<dbReference type="EC" id="3.1.4.11" evidence="1 6"/>
<accession>A0ABR3YCL8</accession>
<keyword evidence="4 6" id="KW-0443">Lipid metabolism</keyword>
<dbReference type="Proteomes" id="UP001583280">
    <property type="component" value="Unassembled WGS sequence"/>
</dbReference>
<evidence type="ECO:0000256" key="3">
    <source>
        <dbReference type="ARBA" id="ARBA00022963"/>
    </source>
</evidence>
<dbReference type="Gene3D" id="2.60.40.150">
    <property type="entry name" value="C2 domain"/>
    <property type="match status" value="1"/>
</dbReference>
<keyword evidence="3 6" id="KW-0442">Lipid degradation</keyword>
<dbReference type="SUPFAM" id="SSF51695">
    <property type="entry name" value="PLC-like phosphodiesterases"/>
    <property type="match status" value="1"/>
</dbReference>
<dbReference type="InterPro" id="IPR001192">
    <property type="entry name" value="PI-PLC_fam"/>
</dbReference>
<feature type="compositionally biased region" description="Polar residues" evidence="7">
    <location>
        <begin position="45"/>
        <end position="54"/>
    </location>
</feature>
<evidence type="ECO:0000256" key="2">
    <source>
        <dbReference type="ARBA" id="ARBA00022801"/>
    </source>
</evidence>
<comment type="catalytic activity">
    <reaction evidence="6">
        <text>a 1,2-diacyl-sn-glycero-3-phospho-(1D-myo-inositol-4,5-bisphosphate) + H2O = 1D-myo-inositol 1,4,5-trisphosphate + a 1,2-diacyl-sn-glycerol + H(+)</text>
        <dbReference type="Rhea" id="RHEA:33179"/>
        <dbReference type="ChEBI" id="CHEBI:15377"/>
        <dbReference type="ChEBI" id="CHEBI:15378"/>
        <dbReference type="ChEBI" id="CHEBI:17815"/>
        <dbReference type="ChEBI" id="CHEBI:58456"/>
        <dbReference type="ChEBI" id="CHEBI:203600"/>
        <dbReference type="EC" id="3.1.4.11"/>
    </reaction>
</comment>
<feature type="compositionally biased region" description="Polar residues" evidence="7">
    <location>
        <begin position="170"/>
        <end position="179"/>
    </location>
</feature>
<dbReference type="Pfam" id="PF00387">
    <property type="entry name" value="PI-PLC-Y"/>
    <property type="match status" value="1"/>
</dbReference>
<organism evidence="10 11">
    <name type="scientific">Ceratocystis pirilliformis</name>
    <dbReference type="NCBI Taxonomy" id="259994"/>
    <lineage>
        <taxon>Eukaryota</taxon>
        <taxon>Fungi</taxon>
        <taxon>Dikarya</taxon>
        <taxon>Ascomycota</taxon>
        <taxon>Pezizomycotina</taxon>
        <taxon>Sordariomycetes</taxon>
        <taxon>Hypocreomycetidae</taxon>
        <taxon>Microascales</taxon>
        <taxon>Ceratocystidaceae</taxon>
        <taxon>Ceratocystis</taxon>
    </lineage>
</organism>
<keyword evidence="5" id="KW-0807">Transducer</keyword>
<sequence>MLPDSIPPSLPHLGLVLVPSSASSSRPSTQADSTFASSFTTNTSCDCSPSTSPETKPAVCTEEKDVPSILLLSEAPHLNGHSPVSSPKPSPPSMASLTPVASTTSSAASSSSSAARIQAPPPYSSYQTCPPYSSGVSTANTSAWNQPPPEQNKLMRRFSSRTKTFRHRNSSVPASSRETSLGPALARNASGRASSPHLNRSVTDKDSSYPSDTEDSISDPEAIYENSGEPSKFSSVYPRHIVAGVSAFKVSKKRRKQVSFSADPQSGTIIYVGDDGLKRRVIPIDNINQVRYGSDTDQYRTELGATPADADVWLTLICSMEKSRTKIIHMVLQDAKVLKQWALTLASIMRHREQDMVLLMSFNERAVADIWIKEAASLGVTDKKELDAFALPFDNIEKLCRVLHIHLPRRQLFVYFELCDTEKAASITYHQFRELLDLIRTQNPVSYIYREVIKDQEKQKLGMTRPEFFDFLRNCQRERVDGPFEKYWNGVFKTYATTRQNSLRFTEISMYNFLRSKHNVTLKKSEPTKMDQPMNRYFISSSHNTYLLGRQIAGSSSVEGYISALIGGCRCVEIDCWDGPNGTPQVLHGRTLTSAVSFESCITSINKWAFYASPYSLWISLEVHTNPAQQARMVQIMKDVFGTLLVTEPLDPASHTLPSPEELMGRIIIKVKKPVVKDDHRQGIDNKTRRRGNSLTSSSPSHPHGEITMTPSHSMPPSPVLQPVGRSKTMPMSGRGLDTGSYYNLSHESDSSSETSTENKTVKVLGDLGVYCTGVKFRGFESPEAKAFNHIFSFKEDSFEKCSRTKDLKRAMETHNRNYLMRVYPSQFRVTSNNFDPIVYWRRGVQMAALNWQTFDLGMQLNRAMFSGGNDGTGYVLKPPSLLLQRETASLTKPNQHERKEISITLNVISVQQLICPPGVRVMNPYVEIEVFHASDPRYKTNADYLVKEDMVATQKHRTRIISDNGYDPRFQTPFHIELTTRHEELVFIRFSVKLSPDTNSYPTKETAPIAVYMVKMINLNNGYRLLPLWDRKGAQFLFSNIICHIRLNYIRPITVISESPQIESRSSLRKVFGRSGNNSTATSPRSTTEKETIAH</sequence>
<dbReference type="SUPFAM" id="SSF47473">
    <property type="entry name" value="EF-hand"/>
    <property type="match status" value="1"/>
</dbReference>
<feature type="region of interest" description="Disordered" evidence="7">
    <location>
        <begin position="1068"/>
        <end position="1096"/>
    </location>
</feature>
<feature type="compositionally biased region" description="Polar residues" evidence="7">
    <location>
        <begin position="124"/>
        <end position="145"/>
    </location>
</feature>
<dbReference type="PROSITE" id="PS50008">
    <property type="entry name" value="PIPLC_Y_DOMAIN"/>
    <property type="match status" value="1"/>
</dbReference>
<feature type="compositionally biased region" description="Low complexity" evidence="7">
    <location>
        <begin position="101"/>
        <end position="115"/>
    </location>
</feature>
<feature type="compositionally biased region" description="Pro residues" evidence="7">
    <location>
        <begin position="1"/>
        <end position="10"/>
    </location>
</feature>
<feature type="domain" description="PI-PLC Y-box" evidence="9">
    <location>
        <begin position="765"/>
        <end position="882"/>
    </location>
</feature>
<feature type="compositionally biased region" description="Basic residues" evidence="7">
    <location>
        <begin position="154"/>
        <end position="169"/>
    </location>
</feature>
<dbReference type="EMBL" id="JAWDJO010000403">
    <property type="protein sequence ID" value="KAL1886058.1"/>
    <property type="molecule type" value="Genomic_DNA"/>
</dbReference>
<reference evidence="10 11" key="1">
    <citation type="journal article" date="2024" name="IMA Fungus">
        <title>IMA Genome - F19 : A genome assembly and annotation guide to empower mycologists, including annotated draft genome sequences of Ceratocystis pirilliformis, Diaporthe australafricana, Fusarium ophioides, Paecilomyces lecythidis, and Sporothrix stenoceras.</title>
        <authorList>
            <person name="Aylward J."/>
            <person name="Wilson A.M."/>
            <person name="Visagie C.M."/>
            <person name="Spraker J."/>
            <person name="Barnes I."/>
            <person name="Buitendag C."/>
            <person name="Ceriani C."/>
            <person name="Del Mar Angel L."/>
            <person name="du Plessis D."/>
            <person name="Fuchs T."/>
            <person name="Gasser K."/>
            <person name="Kramer D."/>
            <person name="Li W."/>
            <person name="Munsamy K."/>
            <person name="Piso A."/>
            <person name="Price J.L."/>
            <person name="Sonnekus B."/>
            <person name="Thomas C."/>
            <person name="van der Nest A."/>
            <person name="van Dijk A."/>
            <person name="van Heerden A."/>
            <person name="van Vuuren N."/>
            <person name="Yilmaz N."/>
            <person name="Duong T.A."/>
            <person name="van der Merwe N.A."/>
            <person name="Wingfield M.J."/>
            <person name="Wingfield B.D."/>
        </authorList>
    </citation>
    <scope>NUCLEOTIDE SEQUENCE [LARGE SCALE GENOMIC DNA]</scope>
    <source>
        <strain evidence="10 11">CMW 12675</strain>
    </source>
</reference>
<dbReference type="Gene3D" id="3.20.20.190">
    <property type="entry name" value="Phosphatidylinositol (PI) phosphodiesterase"/>
    <property type="match status" value="1"/>
</dbReference>
<feature type="region of interest" description="Disordered" evidence="7">
    <location>
        <begin position="1"/>
        <end position="231"/>
    </location>
</feature>
<evidence type="ECO:0000256" key="1">
    <source>
        <dbReference type="ARBA" id="ARBA00012368"/>
    </source>
</evidence>
<name>A0ABR3YCL8_9PEZI</name>
<feature type="compositionally biased region" description="Basic and acidic residues" evidence="7">
    <location>
        <begin position="678"/>
        <end position="687"/>
    </location>
</feature>
<dbReference type="InterPro" id="IPR001711">
    <property type="entry name" value="PLipase_C_Pinositol-sp_Y"/>
</dbReference>
<evidence type="ECO:0000313" key="11">
    <source>
        <dbReference type="Proteomes" id="UP001583280"/>
    </source>
</evidence>
<dbReference type="Pfam" id="PF00388">
    <property type="entry name" value="PI-PLC-X"/>
    <property type="match status" value="1"/>
</dbReference>
<dbReference type="InterPro" id="IPR017946">
    <property type="entry name" value="PLC-like_Pdiesterase_TIM-brl"/>
</dbReference>
<feature type="compositionally biased region" description="Polar residues" evidence="7">
    <location>
        <begin position="1076"/>
        <end position="1087"/>
    </location>
</feature>